<organism evidence="1 2">
    <name type="scientific">Lutimaribacter saemankumensis</name>
    <dbReference type="NCBI Taxonomy" id="490829"/>
    <lineage>
        <taxon>Bacteria</taxon>
        <taxon>Pseudomonadati</taxon>
        <taxon>Pseudomonadota</taxon>
        <taxon>Alphaproteobacteria</taxon>
        <taxon>Rhodobacterales</taxon>
        <taxon>Roseobacteraceae</taxon>
        <taxon>Lutimaribacter</taxon>
    </lineage>
</organism>
<proteinExistence type="predicted"/>
<accession>A0A1G8K6U8</accession>
<evidence type="ECO:0000313" key="1">
    <source>
        <dbReference type="EMBL" id="SDI39059.1"/>
    </source>
</evidence>
<keyword evidence="2" id="KW-1185">Reference proteome</keyword>
<evidence type="ECO:0000313" key="2">
    <source>
        <dbReference type="Proteomes" id="UP000199340"/>
    </source>
</evidence>
<name>A0A1G8K6U8_9RHOB</name>
<dbReference type="EMBL" id="FNEB01000002">
    <property type="protein sequence ID" value="SDI39059.1"/>
    <property type="molecule type" value="Genomic_DNA"/>
</dbReference>
<dbReference type="Proteomes" id="UP000199340">
    <property type="component" value="Unassembled WGS sequence"/>
</dbReference>
<protein>
    <submittedName>
        <fullName evidence="1">Uncharacterized protein</fullName>
    </submittedName>
</protein>
<dbReference type="AlphaFoldDB" id="A0A1G8K6U8"/>
<gene>
    <name evidence="1" type="ORF">SAMN05421850_102423</name>
</gene>
<reference evidence="1 2" key="1">
    <citation type="submission" date="2016-10" db="EMBL/GenBank/DDBJ databases">
        <authorList>
            <person name="de Groot N.N."/>
        </authorList>
    </citation>
    <scope>NUCLEOTIDE SEQUENCE [LARGE SCALE GENOMIC DNA]</scope>
    <source>
        <strain evidence="1 2">DSM 28010</strain>
    </source>
</reference>
<sequence>MKPRAFKRSKRAQQGVAEMFTISDNLLLLSCPYR</sequence>